<dbReference type="Gene3D" id="3.40.710.10">
    <property type="entry name" value="DD-peptidase/beta-lactamase superfamily"/>
    <property type="match status" value="1"/>
</dbReference>
<dbReference type="PANTHER" id="PTHR46825">
    <property type="entry name" value="D-ALANYL-D-ALANINE-CARBOXYPEPTIDASE/ENDOPEPTIDASE AMPH"/>
    <property type="match status" value="1"/>
</dbReference>
<gene>
    <name evidence="2" type="ORF">D7Z94_24670</name>
</gene>
<evidence type="ECO:0000313" key="2">
    <source>
        <dbReference type="EMBL" id="RKN76973.1"/>
    </source>
</evidence>
<dbReference type="RefSeq" id="WP_120714319.1">
    <property type="nucleotide sequence ID" value="NZ_RBCJ01000006.1"/>
</dbReference>
<keyword evidence="3" id="KW-1185">Reference proteome</keyword>
<dbReference type="EMBL" id="RBCJ01000006">
    <property type="protein sequence ID" value="RKN76973.1"/>
    <property type="molecule type" value="Genomic_DNA"/>
</dbReference>
<dbReference type="AlphaFoldDB" id="A0A3B0BUA2"/>
<accession>A0A3B0BUA2</accession>
<dbReference type="OrthoDB" id="9797709at2"/>
<feature type="domain" description="Beta-lactamase-related" evidence="1">
    <location>
        <begin position="42"/>
        <end position="361"/>
    </location>
</feature>
<keyword evidence="2" id="KW-0378">Hydrolase</keyword>
<dbReference type="Proteomes" id="UP000276603">
    <property type="component" value="Unassembled WGS sequence"/>
</dbReference>
<proteinExistence type="predicted"/>
<dbReference type="GO" id="GO:0016787">
    <property type="term" value="F:hydrolase activity"/>
    <property type="evidence" value="ECO:0007669"/>
    <property type="project" value="UniProtKB-KW"/>
</dbReference>
<evidence type="ECO:0000259" key="1">
    <source>
        <dbReference type="Pfam" id="PF00144"/>
    </source>
</evidence>
<organism evidence="2 3">
    <name type="scientific">Ulvibacterium marinum</name>
    <dbReference type="NCBI Taxonomy" id="2419782"/>
    <lineage>
        <taxon>Bacteria</taxon>
        <taxon>Pseudomonadati</taxon>
        <taxon>Bacteroidota</taxon>
        <taxon>Flavobacteriia</taxon>
        <taxon>Flavobacteriales</taxon>
        <taxon>Flavobacteriaceae</taxon>
        <taxon>Ulvibacterium</taxon>
    </lineage>
</organism>
<dbReference type="SUPFAM" id="SSF56601">
    <property type="entry name" value="beta-lactamase/transpeptidase-like"/>
    <property type="match status" value="1"/>
</dbReference>
<dbReference type="InterPro" id="IPR050491">
    <property type="entry name" value="AmpC-like"/>
</dbReference>
<dbReference type="InterPro" id="IPR012338">
    <property type="entry name" value="Beta-lactam/transpept-like"/>
</dbReference>
<sequence length="385" mass="42683">MKSIKYILLIGLALNLSCDNDNDNDNEYSEPIHPKASNFQDVLDEFTSSGIPGLSAVVVTPDGIWKGASGYARIEDNTPMSIDNEVYSASIGKTFCAVATLLLVQDGLIALDDPISNHIPSTTLLGFEHTDSITVRQLLNHTGGLTNFDWNEAFVSDVLNDPLSTKSSDLLDYERGNAFYAPPGTDFHYSSTGYELLAALIEEVTGNHARFYSERIFKPLNLQHTFYKNELEYPLTDNLVNSYFDQFDTKQVENVSETQNHLTHIFTGSDGIISTPLDYYQFLKEIMTGSILSDEIRSEMLDFISLGGDDYIGYGLGVWQRDIGYGIAIGHDGDAIGAGADMWYFPDHDIYIITATNVGTVLQDTELGRMYNESFLIALVTAVFE</sequence>
<evidence type="ECO:0000313" key="3">
    <source>
        <dbReference type="Proteomes" id="UP000276603"/>
    </source>
</evidence>
<protein>
    <submittedName>
        <fullName evidence="2">Class A beta-lactamase-related serine hydrolase</fullName>
    </submittedName>
</protein>
<dbReference type="Pfam" id="PF00144">
    <property type="entry name" value="Beta-lactamase"/>
    <property type="match status" value="1"/>
</dbReference>
<dbReference type="InterPro" id="IPR001466">
    <property type="entry name" value="Beta-lactam-related"/>
</dbReference>
<name>A0A3B0BUA2_9FLAO</name>
<reference evidence="2 3" key="1">
    <citation type="submission" date="2018-10" db="EMBL/GenBank/DDBJ databases">
        <title>Ulvibacterium marinum gen. nov., sp. nov., a novel marine bacterium of the family Flavobacteriaceae, isolated from a culture of the green alga Ulva prolifera.</title>
        <authorList>
            <person name="Zhang Z."/>
        </authorList>
    </citation>
    <scope>NUCLEOTIDE SEQUENCE [LARGE SCALE GENOMIC DNA]</scope>
    <source>
        <strain evidence="2 3">CCMM003</strain>
    </source>
</reference>
<dbReference type="PANTHER" id="PTHR46825:SF7">
    <property type="entry name" value="D-ALANYL-D-ALANINE CARBOXYPEPTIDASE"/>
    <property type="match status" value="1"/>
</dbReference>
<comment type="caution">
    <text evidence="2">The sequence shown here is derived from an EMBL/GenBank/DDBJ whole genome shotgun (WGS) entry which is preliminary data.</text>
</comment>